<organism evidence="2 3">
    <name type="scientific">Trypanosoma rangeli SC58</name>
    <dbReference type="NCBI Taxonomy" id="429131"/>
    <lineage>
        <taxon>Eukaryota</taxon>
        <taxon>Discoba</taxon>
        <taxon>Euglenozoa</taxon>
        <taxon>Kinetoplastea</taxon>
        <taxon>Metakinetoplastina</taxon>
        <taxon>Trypanosomatida</taxon>
        <taxon>Trypanosomatidae</taxon>
        <taxon>Trypanosoma</taxon>
        <taxon>Herpetosoma</taxon>
    </lineage>
</organism>
<dbReference type="VEuPathDB" id="TriTrypDB:TRSC58_00263"/>
<evidence type="ECO:0000313" key="3">
    <source>
        <dbReference type="Proteomes" id="UP000031737"/>
    </source>
</evidence>
<evidence type="ECO:0000256" key="1">
    <source>
        <dbReference type="SAM" id="MobiDB-lite"/>
    </source>
</evidence>
<keyword evidence="3" id="KW-1185">Reference proteome</keyword>
<dbReference type="EMBL" id="AUPL01000263">
    <property type="protein sequence ID" value="ESL11978.1"/>
    <property type="molecule type" value="Genomic_DNA"/>
</dbReference>
<sequence length="213" mass="23503">MGCTLSSRKFETDSEQRDNLLERRKERVPVSAVSEASPQGSKNKATDNYDVVAGTAASRDSTAFTDYRGVEVHMTNSTPAKTNAVCRWLDSILEIRERNGGCFFDQKSEASSGSHWDTPIDTDDASLTMGQEGNSSFPNRLNVSMYTPGASYSVRRVGKLRNTVKSSEYPQEPSRLLGELHNKDKMPVVGKFGTPENTLTISVFSPVEDLQHT</sequence>
<feature type="compositionally biased region" description="Polar residues" evidence="1">
    <location>
        <begin position="34"/>
        <end position="43"/>
    </location>
</feature>
<name>A0A061J977_TRYRA</name>
<dbReference type="OrthoDB" id="241292at2759"/>
<protein>
    <submittedName>
        <fullName evidence="2">Uncharacterized protein</fullName>
    </submittedName>
</protein>
<gene>
    <name evidence="2" type="ORF">TRSC58_00263</name>
</gene>
<dbReference type="Proteomes" id="UP000031737">
    <property type="component" value="Unassembled WGS sequence"/>
</dbReference>
<reference evidence="2 3" key="1">
    <citation type="submission" date="2013-07" db="EMBL/GenBank/DDBJ databases">
        <authorList>
            <person name="Stoco P.H."/>
            <person name="Wagner G."/>
            <person name="Gerber A."/>
            <person name="Zaha A."/>
            <person name="Thompson C."/>
            <person name="Bartholomeu D.C."/>
            <person name="Luckemeyer D.D."/>
            <person name="Bahia D."/>
            <person name="Loreto E."/>
            <person name="Prestes E.B."/>
            <person name="Lima F.M."/>
            <person name="Rodrigues-Luiz G."/>
            <person name="Vallejo G.A."/>
            <person name="Filho J.F."/>
            <person name="Monteiro K.M."/>
            <person name="Tyler K.M."/>
            <person name="de Almeida L.G."/>
            <person name="Ortiz M.F."/>
            <person name="Siervo M.A."/>
            <person name="de Moraes M.H."/>
            <person name="Cunha O.L."/>
            <person name="Mendonca-Neto R."/>
            <person name="Silva R."/>
            <person name="Teixeira S.M."/>
            <person name="Murta S.M."/>
            <person name="Sincero T.C."/>
            <person name="Mendes T.A."/>
            <person name="Urmenyi T.P."/>
            <person name="Silva V.G."/>
            <person name="da Rocha W.D."/>
            <person name="Andersson B."/>
            <person name="Romanha A.J."/>
            <person name="Steindel M."/>
            <person name="de Vasconcelos A.T."/>
            <person name="Grisard E.C."/>
        </authorList>
    </citation>
    <scope>NUCLEOTIDE SEQUENCE [LARGE SCALE GENOMIC DNA]</scope>
    <source>
        <strain evidence="2 3">SC58</strain>
    </source>
</reference>
<proteinExistence type="predicted"/>
<comment type="caution">
    <text evidence="2">The sequence shown here is derived from an EMBL/GenBank/DDBJ whole genome shotgun (WGS) entry which is preliminary data.</text>
</comment>
<evidence type="ECO:0000313" key="2">
    <source>
        <dbReference type="EMBL" id="ESL11978.1"/>
    </source>
</evidence>
<feature type="compositionally biased region" description="Basic and acidic residues" evidence="1">
    <location>
        <begin position="8"/>
        <end position="28"/>
    </location>
</feature>
<feature type="region of interest" description="Disordered" evidence="1">
    <location>
        <begin position="1"/>
        <end position="48"/>
    </location>
</feature>
<accession>A0A061J977</accession>
<dbReference type="AlphaFoldDB" id="A0A061J977"/>